<sequence length="123" mass="13329">MKKLFFFVALSGITLASCTKEENKGAQQETTTQDAQESNVQDTKTLKSSTGETVKVTYFAEGGMVAVKLEKEGQPEQKLTAKTVNAQGNPIFSNEEMMWEMNSSGTGGKLTDKEGNSTAFSDE</sequence>
<protein>
    <recommendedName>
        <fullName evidence="4">C-type lysozyme inhibitor domain-containing protein</fullName>
    </recommendedName>
</protein>
<evidence type="ECO:0008006" key="4">
    <source>
        <dbReference type="Google" id="ProtNLM"/>
    </source>
</evidence>
<feature type="region of interest" description="Disordered" evidence="1">
    <location>
        <begin position="101"/>
        <end position="123"/>
    </location>
</feature>
<dbReference type="AlphaFoldDB" id="A0A368MZZ1"/>
<evidence type="ECO:0000313" key="3">
    <source>
        <dbReference type="Proteomes" id="UP000252172"/>
    </source>
</evidence>
<dbReference type="EMBL" id="QPIE01000003">
    <property type="protein sequence ID" value="RCU43556.1"/>
    <property type="molecule type" value="Genomic_DNA"/>
</dbReference>
<dbReference type="Proteomes" id="UP000252172">
    <property type="component" value="Unassembled WGS sequence"/>
</dbReference>
<feature type="compositionally biased region" description="Low complexity" evidence="1">
    <location>
        <begin position="26"/>
        <end position="37"/>
    </location>
</feature>
<accession>A0A368MZZ1</accession>
<feature type="compositionally biased region" description="Polar residues" evidence="1">
    <location>
        <begin position="38"/>
        <end position="49"/>
    </location>
</feature>
<feature type="region of interest" description="Disordered" evidence="1">
    <location>
        <begin position="20"/>
        <end position="49"/>
    </location>
</feature>
<dbReference type="PROSITE" id="PS51257">
    <property type="entry name" value="PROKAR_LIPOPROTEIN"/>
    <property type="match status" value="1"/>
</dbReference>
<name>A0A368MZZ1_9FLAO</name>
<gene>
    <name evidence="2" type="ORF">DQ356_05195</name>
</gene>
<evidence type="ECO:0000256" key="1">
    <source>
        <dbReference type="SAM" id="MobiDB-lite"/>
    </source>
</evidence>
<keyword evidence="3" id="KW-1185">Reference proteome</keyword>
<dbReference type="RefSeq" id="WP_114303409.1">
    <property type="nucleotide sequence ID" value="NZ_QPIE01000003.1"/>
</dbReference>
<dbReference type="OrthoDB" id="1263968at2"/>
<evidence type="ECO:0000313" key="2">
    <source>
        <dbReference type="EMBL" id="RCU43556.1"/>
    </source>
</evidence>
<proteinExistence type="predicted"/>
<comment type="caution">
    <text evidence="2">The sequence shown here is derived from an EMBL/GenBank/DDBJ whole genome shotgun (WGS) entry which is preliminary data.</text>
</comment>
<organism evidence="2 3">
    <name type="scientific">Chryseobacterium lacus</name>
    <dbReference type="NCBI Taxonomy" id="2058346"/>
    <lineage>
        <taxon>Bacteria</taxon>
        <taxon>Pseudomonadati</taxon>
        <taxon>Bacteroidota</taxon>
        <taxon>Flavobacteriia</taxon>
        <taxon>Flavobacteriales</taxon>
        <taxon>Weeksellaceae</taxon>
        <taxon>Chryseobacterium group</taxon>
        <taxon>Chryseobacterium</taxon>
    </lineage>
</organism>
<reference evidence="2 3" key="1">
    <citation type="submission" date="2018-07" db="EMBL/GenBank/DDBJ databases">
        <title>Chryseobacterium lacus sp. nov., isolated from lake water.</title>
        <authorList>
            <person name="Li C.-M."/>
        </authorList>
    </citation>
    <scope>NUCLEOTIDE SEQUENCE [LARGE SCALE GENOMIC DNA]</scope>
    <source>
        <strain evidence="2 3">YLOS41</strain>
    </source>
</reference>